<dbReference type="Proteomes" id="UP001501842">
    <property type="component" value="Unassembled WGS sequence"/>
</dbReference>
<dbReference type="Gene3D" id="1.10.510.10">
    <property type="entry name" value="Transferase(Phosphotransferase) domain 1"/>
    <property type="match status" value="1"/>
</dbReference>
<dbReference type="InterPro" id="IPR000719">
    <property type="entry name" value="Prot_kinase_dom"/>
</dbReference>
<evidence type="ECO:0000313" key="3">
    <source>
        <dbReference type="Proteomes" id="UP001501842"/>
    </source>
</evidence>
<accession>A0ABP6GJM6</accession>
<dbReference type="PROSITE" id="PS50011">
    <property type="entry name" value="PROTEIN_KINASE_DOM"/>
    <property type="match status" value="1"/>
</dbReference>
<name>A0ABP6GJM6_9ACTN</name>
<evidence type="ECO:0000313" key="2">
    <source>
        <dbReference type="EMBL" id="GAA2724961.1"/>
    </source>
</evidence>
<feature type="domain" description="Protein kinase" evidence="1">
    <location>
        <begin position="1"/>
        <end position="68"/>
    </location>
</feature>
<gene>
    <name evidence="2" type="ORF">GCM10010439_23880</name>
</gene>
<comment type="caution">
    <text evidence="2">The sequence shown here is derived from an EMBL/GenBank/DDBJ whole genome shotgun (WGS) entry which is preliminary data.</text>
</comment>
<dbReference type="EMBL" id="BAAATZ010000007">
    <property type="protein sequence ID" value="GAA2724961.1"/>
    <property type="molecule type" value="Genomic_DNA"/>
</dbReference>
<organism evidence="2 3">
    <name type="scientific">Actinocorallia aurantiaca</name>
    <dbReference type="NCBI Taxonomy" id="46204"/>
    <lineage>
        <taxon>Bacteria</taxon>
        <taxon>Bacillati</taxon>
        <taxon>Actinomycetota</taxon>
        <taxon>Actinomycetes</taxon>
        <taxon>Streptosporangiales</taxon>
        <taxon>Thermomonosporaceae</taxon>
        <taxon>Actinocorallia</taxon>
    </lineage>
</organism>
<proteinExistence type="predicted"/>
<reference evidence="3" key="1">
    <citation type="journal article" date="2019" name="Int. J. Syst. Evol. Microbiol.">
        <title>The Global Catalogue of Microorganisms (GCM) 10K type strain sequencing project: providing services to taxonomists for standard genome sequencing and annotation.</title>
        <authorList>
            <consortium name="The Broad Institute Genomics Platform"/>
            <consortium name="The Broad Institute Genome Sequencing Center for Infectious Disease"/>
            <person name="Wu L."/>
            <person name="Ma J."/>
        </authorList>
    </citation>
    <scope>NUCLEOTIDE SEQUENCE [LARGE SCALE GENOMIC DNA]</scope>
    <source>
        <strain evidence="3">JCM 8201</strain>
    </source>
</reference>
<dbReference type="Pfam" id="PF00069">
    <property type="entry name" value="Pkinase"/>
    <property type="match status" value="1"/>
</dbReference>
<keyword evidence="3" id="KW-1185">Reference proteome</keyword>
<dbReference type="RefSeq" id="WP_344450375.1">
    <property type="nucleotide sequence ID" value="NZ_BAAATZ010000007.1"/>
</dbReference>
<dbReference type="SUPFAM" id="SSF56112">
    <property type="entry name" value="Protein kinase-like (PK-like)"/>
    <property type="match status" value="1"/>
</dbReference>
<dbReference type="InterPro" id="IPR011009">
    <property type="entry name" value="Kinase-like_dom_sf"/>
</dbReference>
<protein>
    <recommendedName>
        <fullName evidence="1">Protein kinase domain-containing protein</fullName>
    </recommendedName>
</protein>
<evidence type="ECO:0000259" key="1">
    <source>
        <dbReference type="PROSITE" id="PS50011"/>
    </source>
</evidence>
<sequence length="68" mass="7589">MAIRQIVEALTAAHGQGVIHRDIKPHDLIRPPDGRLKVCDFGIFRLKAATTGLTRRPPDCLVQFVKMV</sequence>